<gene>
    <name evidence="1" type="ORF">METZ01_LOCUS153789</name>
</gene>
<protein>
    <submittedName>
        <fullName evidence="1">Uncharacterized protein</fullName>
    </submittedName>
</protein>
<reference evidence="1" key="1">
    <citation type="submission" date="2018-05" db="EMBL/GenBank/DDBJ databases">
        <authorList>
            <person name="Lanie J.A."/>
            <person name="Ng W.-L."/>
            <person name="Kazmierczak K.M."/>
            <person name="Andrzejewski T.M."/>
            <person name="Davidsen T.M."/>
            <person name="Wayne K.J."/>
            <person name="Tettelin H."/>
            <person name="Glass J.I."/>
            <person name="Rusch D."/>
            <person name="Podicherti R."/>
            <person name="Tsui H.-C.T."/>
            <person name="Winkler M.E."/>
        </authorList>
    </citation>
    <scope>NUCLEOTIDE SEQUENCE</scope>
</reference>
<organism evidence="1">
    <name type="scientific">marine metagenome</name>
    <dbReference type="NCBI Taxonomy" id="408172"/>
    <lineage>
        <taxon>unclassified sequences</taxon>
        <taxon>metagenomes</taxon>
        <taxon>ecological metagenomes</taxon>
    </lineage>
</organism>
<proteinExistence type="predicted"/>
<evidence type="ECO:0000313" key="1">
    <source>
        <dbReference type="EMBL" id="SVB00935.1"/>
    </source>
</evidence>
<dbReference type="EMBL" id="UINC01025408">
    <property type="protein sequence ID" value="SVB00935.1"/>
    <property type="molecule type" value="Genomic_DNA"/>
</dbReference>
<accession>A0A382AH66</accession>
<name>A0A382AH66_9ZZZZ</name>
<sequence length="52" mass="5854">MAPIMGELKTYRKNTSALTMIMISNIEKAANTPNIFVNFVKMLTILNIIILI</sequence>
<dbReference type="AlphaFoldDB" id="A0A382AH66"/>